<dbReference type="InterPro" id="IPR036249">
    <property type="entry name" value="Thioredoxin-like_sf"/>
</dbReference>
<accession>A0A4P8EHF6</accession>
<keyword evidence="3" id="KW-1185">Reference proteome</keyword>
<dbReference type="GO" id="GO:0016740">
    <property type="term" value="F:transferase activity"/>
    <property type="evidence" value="ECO:0007669"/>
    <property type="project" value="UniProtKB-KW"/>
</dbReference>
<dbReference type="CDD" id="cd03205">
    <property type="entry name" value="GST_C_6"/>
    <property type="match status" value="1"/>
</dbReference>
<keyword evidence="2" id="KW-0808">Transferase</keyword>
<proteinExistence type="predicted"/>
<dbReference type="Gene3D" id="3.40.30.10">
    <property type="entry name" value="Glutaredoxin"/>
    <property type="match status" value="1"/>
</dbReference>
<dbReference type="CDD" id="cd03049">
    <property type="entry name" value="GST_N_3"/>
    <property type="match status" value="1"/>
</dbReference>
<evidence type="ECO:0000259" key="1">
    <source>
        <dbReference type="PROSITE" id="PS50404"/>
    </source>
</evidence>
<organism evidence="2 3">
    <name type="scientific">Pseudorhodobacter turbinis</name>
    <dbReference type="NCBI Taxonomy" id="2500533"/>
    <lineage>
        <taxon>Bacteria</taxon>
        <taxon>Pseudomonadati</taxon>
        <taxon>Pseudomonadota</taxon>
        <taxon>Alphaproteobacteria</taxon>
        <taxon>Rhodobacterales</taxon>
        <taxon>Paracoccaceae</taxon>
        <taxon>Pseudorhodobacter</taxon>
    </lineage>
</organism>
<sequence length="202" mass="22377">MRLFYSPTSPYARKIMVLLAEAGKSDAITLEVASGNPVNVGTAPLAQNPLGKIPALEREGACALYDSRVITRYLDTHFEAGLYPEGARLWDTLTLEATADGMLDAAILMVYETRVRPEDKRYDAWVEGQWAKVDRALDALENRWMAHLHGALDMGQIAVACALAYVDFRHGVRNWREGRPALAKWEADFAARDSMKATVPPA</sequence>
<dbReference type="SUPFAM" id="SSF47616">
    <property type="entry name" value="GST C-terminal domain-like"/>
    <property type="match status" value="1"/>
</dbReference>
<dbReference type="SUPFAM" id="SSF52833">
    <property type="entry name" value="Thioredoxin-like"/>
    <property type="match status" value="1"/>
</dbReference>
<gene>
    <name evidence="2" type="ORF">EOK75_10810</name>
</gene>
<dbReference type="RefSeq" id="WP_137193957.1">
    <property type="nucleotide sequence ID" value="NZ_CP039964.1"/>
</dbReference>
<dbReference type="AlphaFoldDB" id="A0A4P8EHF6"/>
<dbReference type="Proteomes" id="UP000298631">
    <property type="component" value="Chromosome"/>
</dbReference>
<evidence type="ECO:0000313" key="2">
    <source>
        <dbReference type="EMBL" id="QCO56173.1"/>
    </source>
</evidence>
<name>A0A4P8EHF6_9RHOB</name>
<dbReference type="KEGG" id="pseb:EOK75_10810"/>
<dbReference type="PROSITE" id="PS50404">
    <property type="entry name" value="GST_NTER"/>
    <property type="match status" value="1"/>
</dbReference>
<dbReference type="InterPro" id="IPR036282">
    <property type="entry name" value="Glutathione-S-Trfase_C_sf"/>
</dbReference>
<dbReference type="Pfam" id="PF13410">
    <property type="entry name" value="GST_C_2"/>
    <property type="match status" value="1"/>
</dbReference>
<dbReference type="OrthoDB" id="9795329at2"/>
<feature type="domain" description="GST N-terminal" evidence="1">
    <location>
        <begin position="1"/>
        <end position="82"/>
    </location>
</feature>
<dbReference type="Pfam" id="PF13409">
    <property type="entry name" value="GST_N_2"/>
    <property type="match status" value="1"/>
</dbReference>
<dbReference type="EMBL" id="CP039964">
    <property type="protein sequence ID" value="QCO56173.1"/>
    <property type="molecule type" value="Genomic_DNA"/>
</dbReference>
<reference evidence="2 3" key="1">
    <citation type="submission" date="2019-05" db="EMBL/GenBank/DDBJ databases">
        <title>Pseudorhodobacter turbinis sp. nov., isolated from the gut of the Korean turban shell.</title>
        <authorList>
            <person name="Jeong Y.-S."/>
            <person name="Kang W.-R."/>
            <person name="Bae J.-W."/>
        </authorList>
    </citation>
    <scope>NUCLEOTIDE SEQUENCE [LARGE SCALE GENOMIC DNA]</scope>
    <source>
        <strain evidence="2 3">S12M18</strain>
    </source>
</reference>
<dbReference type="Gene3D" id="1.20.1050.10">
    <property type="match status" value="1"/>
</dbReference>
<dbReference type="InterPro" id="IPR004045">
    <property type="entry name" value="Glutathione_S-Trfase_N"/>
</dbReference>
<evidence type="ECO:0000313" key="3">
    <source>
        <dbReference type="Proteomes" id="UP000298631"/>
    </source>
</evidence>
<protein>
    <submittedName>
        <fullName evidence="2">Glutathione S-transferase</fullName>
    </submittedName>
</protein>